<name>A0A8S5L017_9VIRU</name>
<evidence type="ECO:0000256" key="8">
    <source>
        <dbReference type="ARBA" id="ARBA00048744"/>
    </source>
</evidence>
<dbReference type="PROSITE" id="PS50522">
    <property type="entry name" value="RDRP_PHAGE"/>
    <property type="match status" value="1"/>
</dbReference>
<evidence type="ECO:0000256" key="3">
    <source>
        <dbReference type="ARBA" id="ARBA00022679"/>
    </source>
</evidence>
<sequence>MSIISTWDGLLSTEATNEILSDLALRHLGEVGHLPDREYLVNCIVNGDFPALCNHDLDVSGLLPLDAYHLGQVTAFFRKRVDLDLGIDKELVAFEKFMETERTCARTNRDLRLYAEGRFQFYPKVEAALLAARHKVAEVLGDCPSLDELRLRFGPGATTQIQKRAACAKVKLSQKPACSEDLLPILGNVLDGMPLYTERWETQNSEGLYMVDCEVHHGRLSFVPKSAKTHRGIVVEPWLNSICQLGIGDVIAKRLRLIGIDIRDQTRNQQLAREGSVTGALATLDLSSASDTIADSLVAELLPPDWLSLLTLCRTSTVEYKGRVFRLEKFSSMGNGFTFPLETLIFWALTSSCCPKGSTVSVYGDDIICPTKYVEDVIQVLTHLGFSINMQKSFWTGKFRESCGTDWISGIDIRPLFITGPLSGHGLFRLHNFYVRQGAFDFAESILRMIPDHLVVLGPDGYGDGHLITSPGYILGDWVRNVHKKHKTHGYGGAIFDTWVYSKREFRCRVPGDRLLPAYSIYLREETVEDGVLESSFIQDREMRAWLNSQDPDRMPSFYESLGTRFLKDGTPVQFLPGTKGCKRISVYTLAT</sequence>
<keyword evidence="9" id="KW-0460">Magnesium</keyword>
<reference evidence="11" key="1">
    <citation type="submission" date="2020-09" db="EMBL/GenBank/DDBJ databases">
        <title>Leviviricetes taxonomy.</title>
        <authorList>
            <person name="Stockdale S.R."/>
            <person name="Callanan J."/>
            <person name="Adriaenssens E.M."/>
            <person name="Kuhn J.H."/>
            <person name="Rumnieks J."/>
            <person name="Shkoporov A."/>
            <person name="Draper L.A."/>
            <person name="Ross P."/>
            <person name="Hill C."/>
        </authorList>
    </citation>
    <scope>NUCLEOTIDE SEQUENCE</scope>
</reference>
<evidence type="ECO:0000259" key="10">
    <source>
        <dbReference type="PROSITE" id="PS50522"/>
    </source>
</evidence>
<dbReference type="KEGG" id="vg:80398845"/>
<evidence type="ECO:0000313" key="11">
    <source>
        <dbReference type="EMBL" id="DAD50912.1"/>
    </source>
</evidence>
<keyword evidence="2 11" id="KW-0696">RNA-directed RNA polymerase</keyword>
<protein>
    <recommendedName>
        <fullName evidence="1">RNA-directed RNA polymerase</fullName>
        <ecNumber evidence="1">2.7.7.48</ecNumber>
    </recommendedName>
    <alternativeName>
        <fullName evidence="7">RNA replicase beta chain</fullName>
    </alternativeName>
</protein>
<dbReference type="Pfam" id="PF03431">
    <property type="entry name" value="RNA_replicase_B"/>
    <property type="match status" value="1"/>
</dbReference>
<dbReference type="InterPro" id="IPR043502">
    <property type="entry name" value="DNA/RNA_pol_sf"/>
</dbReference>
<evidence type="ECO:0000256" key="7">
    <source>
        <dbReference type="ARBA" id="ARBA00030248"/>
    </source>
</evidence>
<evidence type="ECO:0000256" key="4">
    <source>
        <dbReference type="ARBA" id="ARBA00022695"/>
    </source>
</evidence>
<proteinExistence type="predicted"/>
<keyword evidence="6" id="KW-0693">Viral RNA replication</keyword>
<keyword evidence="9" id="KW-0479">Metal-binding</keyword>
<evidence type="ECO:0000256" key="2">
    <source>
        <dbReference type="ARBA" id="ARBA00022484"/>
    </source>
</evidence>
<dbReference type="GO" id="GO:0003968">
    <property type="term" value="F:RNA-directed RNA polymerase activity"/>
    <property type="evidence" value="ECO:0007669"/>
    <property type="project" value="UniProtKB-KW"/>
</dbReference>
<keyword evidence="12" id="KW-1185">Reference proteome</keyword>
<feature type="binding site" evidence="9">
    <location>
        <position position="366"/>
    </location>
    <ligand>
        <name>Mg(2+)</name>
        <dbReference type="ChEBI" id="CHEBI:18420"/>
        <label>2</label>
    </ligand>
</feature>
<dbReference type="GO" id="GO:0046872">
    <property type="term" value="F:metal ion binding"/>
    <property type="evidence" value="ECO:0007669"/>
    <property type="project" value="UniProtKB-KW"/>
</dbReference>
<comment type="catalytic activity">
    <reaction evidence="8">
        <text>RNA(n) + a ribonucleoside 5'-triphosphate = RNA(n+1) + diphosphate</text>
        <dbReference type="Rhea" id="RHEA:21248"/>
        <dbReference type="Rhea" id="RHEA-COMP:14527"/>
        <dbReference type="Rhea" id="RHEA-COMP:17342"/>
        <dbReference type="ChEBI" id="CHEBI:33019"/>
        <dbReference type="ChEBI" id="CHEBI:61557"/>
        <dbReference type="ChEBI" id="CHEBI:140395"/>
        <dbReference type="EC" id="2.7.7.48"/>
    </reaction>
</comment>
<feature type="binding site" evidence="9">
    <location>
        <position position="365"/>
    </location>
    <ligand>
        <name>Mg(2+)</name>
        <dbReference type="ChEBI" id="CHEBI:18420"/>
        <label>2</label>
    </ligand>
</feature>
<keyword evidence="3" id="KW-0808">Transferase</keyword>
<evidence type="ECO:0000256" key="5">
    <source>
        <dbReference type="ARBA" id="ARBA00022741"/>
    </source>
</evidence>
<dbReference type="Proteomes" id="UP000681966">
    <property type="component" value="Segment"/>
</dbReference>
<keyword evidence="5" id="KW-0547">Nucleotide-binding</keyword>
<evidence type="ECO:0000256" key="1">
    <source>
        <dbReference type="ARBA" id="ARBA00012494"/>
    </source>
</evidence>
<dbReference type="InterPro" id="IPR005093">
    <property type="entry name" value="RNArep_beta"/>
</dbReference>
<feature type="domain" description="RdRp catalytic" evidence="10">
    <location>
        <begin position="270"/>
        <end position="397"/>
    </location>
</feature>
<dbReference type="RefSeq" id="YP_010769742.1">
    <property type="nucleotide sequence ID" value="NC_074062.1"/>
</dbReference>
<evidence type="ECO:0000256" key="9">
    <source>
        <dbReference type="PIRSR" id="PIRSR605093-1"/>
    </source>
</evidence>
<dbReference type="EMBL" id="BK013662">
    <property type="protein sequence ID" value="DAD50912.1"/>
    <property type="molecule type" value="Genomic_RNA"/>
</dbReference>
<dbReference type="GeneID" id="80398845"/>
<dbReference type="EC" id="2.7.7.48" evidence="1"/>
<dbReference type="InterPro" id="IPR007096">
    <property type="entry name" value="RNA-dir_Rpol_cat_phage"/>
</dbReference>
<dbReference type="GO" id="GO:0039694">
    <property type="term" value="P:viral RNA genome replication"/>
    <property type="evidence" value="ECO:0007669"/>
    <property type="project" value="InterPro"/>
</dbReference>
<organism evidence="11 12">
    <name type="scientific">ssRNA phage SRR5467091_6</name>
    <dbReference type="NCBI Taxonomy" id="2786471"/>
    <lineage>
        <taxon>Viruses</taxon>
        <taxon>Riboviria</taxon>
        <taxon>Orthornavirae</taxon>
        <taxon>Lenarviricota</taxon>
        <taxon>Leviviricetes</taxon>
        <taxon>Norzivirales</taxon>
        <taxon>Fiersviridae</taxon>
        <taxon>Ulinhavirus</taxon>
        <taxon>Ulinhavirus borborovicinum</taxon>
        <taxon>Pipunevirus borborovicinum</taxon>
    </lineage>
</organism>
<accession>A0A8S5L017</accession>
<feature type="binding site" evidence="9">
    <location>
        <position position="285"/>
    </location>
    <ligand>
        <name>Mg(2+)</name>
        <dbReference type="ChEBI" id="CHEBI:18420"/>
        <label>2</label>
    </ligand>
</feature>
<evidence type="ECO:0000256" key="6">
    <source>
        <dbReference type="ARBA" id="ARBA00022953"/>
    </source>
</evidence>
<dbReference type="SUPFAM" id="SSF56672">
    <property type="entry name" value="DNA/RNA polymerases"/>
    <property type="match status" value="1"/>
</dbReference>
<gene>
    <name evidence="11" type="primary">SRR5467091_6_3</name>
</gene>
<keyword evidence="4" id="KW-0548">Nucleotidyltransferase</keyword>
<comment type="cofactor">
    <cofactor evidence="9">
        <name>Mg(2+)</name>
        <dbReference type="ChEBI" id="CHEBI:18420"/>
    </cofactor>
    <text evidence="9">Binds 2 Mg(2+) per subunit.</text>
</comment>
<dbReference type="GO" id="GO:0000166">
    <property type="term" value="F:nucleotide binding"/>
    <property type="evidence" value="ECO:0007669"/>
    <property type="project" value="UniProtKB-KW"/>
</dbReference>
<evidence type="ECO:0000313" key="12">
    <source>
        <dbReference type="Proteomes" id="UP000681966"/>
    </source>
</evidence>